<feature type="compositionally biased region" description="Polar residues" evidence="1">
    <location>
        <begin position="14"/>
        <end position="34"/>
    </location>
</feature>
<sequence>MSHLTPLTLSSKGLSALSQPASDTPSALPSSVHPTRSEPPMKRTAPWKAVALGSYVWVLIEPTRWRVHDEGTEEAEWEALWWPGQFVQGLAIIMALCTPCARTYLLVALDRFRSGVATRREQRHKLLQLCTLLCTLHDITTFPRRYILSESIIDELDFDDEKPAIISQYNAGS</sequence>
<evidence type="ECO:0000313" key="2">
    <source>
        <dbReference type="EMBL" id="KJA17318.1"/>
    </source>
</evidence>
<organism evidence="2 3">
    <name type="scientific">Hypholoma sublateritium (strain FD-334 SS-4)</name>
    <dbReference type="NCBI Taxonomy" id="945553"/>
    <lineage>
        <taxon>Eukaryota</taxon>
        <taxon>Fungi</taxon>
        <taxon>Dikarya</taxon>
        <taxon>Basidiomycota</taxon>
        <taxon>Agaricomycotina</taxon>
        <taxon>Agaricomycetes</taxon>
        <taxon>Agaricomycetidae</taxon>
        <taxon>Agaricales</taxon>
        <taxon>Agaricineae</taxon>
        <taxon>Strophariaceae</taxon>
        <taxon>Hypholoma</taxon>
    </lineage>
</organism>
<evidence type="ECO:0000256" key="1">
    <source>
        <dbReference type="SAM" id="MobiDB-lite"/>
    </source>
</evidence>
<protein>
    <submittedName>
        <fullName evidence="2">Uncharacterized protein</fullName>
    </submittedName>
</protein>
<dbReference type="Proteomes" id="UP000054270">
    <property type="component" value="Unassembled WGS sequence"/>
</dbReference>
<dbReference type="AlphaFoldDB" id="A0A0D2M2D0"/>
<reference evidence="3" key="1">
    <citation type="submission" date="2014-04" db="EMBL/GenBank/DDBJ databases">
        <title>Evolutionary Origins and Diversification of the Mycorrhizal Mutualists.</title>
        <authorList>
            <consortium name="DOE Joint Genome Institute"/>
            <consortium name="Mycorrhizal Genomics Consortium"/>
            <person name="Kohler A."/>
            <person name="Kuo A."/>
            <person name="Nagy L.G."/>
            <person name="Floudas D."/>
            <person name="Copeland A."/>
            <person name="Barry K.W."/>
            <person name="Cichocki N."/>
            <person name="Veneault-Fourrey C."/>
            <person name="LaButti K."/>
            <person name="Lindquist E.A."/>
            <person name="Lipzen A."/>
            <person name="Lundell T."/>
            <person name="Morin E."/>
            <person name="Murat C."/>
            <person name="Riley R."/>
            <person name="Ohm R."/>
            <person name="Sun H."/>
            <person name="Tunlid A."/>
            <person name="Henrissat B."/>
            <person name="Grigoriev I.V."/>
            <person name="Hibbett D.S."/>
            <person name="Martin F."/>
        </authorList>
    </citation>
    <scope>NUCLEOTIDE SEQUENCE [LARGE SCALE GENOMIC DNA]</scope>
    <source>
        <strain evidence="3">FD-334 SS-4</strain>
    </source>
</reference>
<evidence type="ECO:0000313" key="3">
    <source>
        <dbReference type="Proteomes" id="UP000054270"/>
    </source>
</evidence>
<feature type="region of interest" description="Disordered" evidence="1">
    <location>
        <begin position="14"/>
        <end position="43"/>
    </location>
</feature>
<dbReference type="EMBL" id="KN817605">
    <property type="protein sequence ID" value="KJA17318.1"/>
    <property type="molecule type" value="Genomic_DNA"/>
</dbReference>
<accession>A0A0D2M2D0</accession>
<gene>
    <name evidence="2" type="ORF">HYPSUDRAFT_57760</name>
</gene>
<proteinExistence type="predicted"/>
<keyword evidence="3" id="KW-1185">Reference proteome</keyword>
<name>A0A0D2M2D0_HYPSF</name>